<dbReference type="InterPro" id="IPR002692">
    <property type="entry name" value="S45"/>
</dbReference>
<feature type="compositionally biased region" description="Low complexity" evidence="4">
    <location>
        <begin position="124"/>
        <end position="133"/>
    </location>
</feature>
<dbReference type="Proteomes" id="UP000286931">
    <property type="component" value="Unassembled WGS sequence"/>
</dbReference>
<feature type="region of interest" description="Disordered" evidence="4">
    <location>
        <begin position="882"/>
        <end position="901"/>
    </location>
</feature>
<feature type="compositionally biased region" description="Low complexity" evidence="4">
    <location>
        <begin position="70"/>
        <end position="79"/>
    </location>
</feature>
<organism evidence="6 7">
    <name type="scientific">Embleya hyalina</name>
    <dbReference type="NCBI Taxonomy" id="516124"/>
    <lineage>
        <taxon>Bacteria</taxon>
        <taxon>Bacillati</taxon>
        <taxon>Actinomycetota</taxon>
        <taxon>Actinomycetes</taxon>
        <taxon>Kitasatosporales</taxon>
        <taxon>Streptomycetaceae</taxon>
        <taxon>Embleya</taxon>
    </lineage>
</organism>
<feature type="compositionally biased region" description="Basic and acidic residues" evidence="4">
    <location>
        <begin position="46"/>
        <end position="59"/>
    </location>
</feature>
<keyword evidence="2" id="KW-0378">Hydrolase</keyword>
<dbReference type="GO" id="GO:0016811">
    <property type="term" value="F:hydrolase activity, acting on carbon-nitrogen (but not peptide) bonds, in linear amides"/>
    <property type="evidence" value="ECO:0007669"/>
    <property type="project" value="InterPro"/>
</dbReference>
<dbReference type="InterPro" id="IPR023343">
    <property type="entry name" value="Penicillin_amidase_dom1"/>
</dbReference>
<feature type="compositionally biased region" description="Basic and acidic residues" evidence="4">
    <location>
        <begin position="887"/>
        <end position="901"/>
    </location>
</feature>
<dbReference type="AlphaFoldDB" id="A0A401YHQ3"/>
<feature type="compositionally biased region" description="Pro residues" evidence="4">
    <location>
        <begin position="1"/>
        <end position="12"/>
    </location>
</feature>
<dbReference type="Gene3D" id="2.30.120.10">
    <property type="match status" value="1"/>
</dbReference>
<evidence type="ECO:0000313" key="6">
    <source>
        <dbReference type="EMBL" id="GCD94134.1"/>
    </source>
</evidence>
<dbReference type="Pfam" id="PF01804">
    <property type="entry name" value="Penicil_amidase"/>
    <property type="match status" value="1"/>
</dbReference>
<keyword evidence="3" id="KW-0865">Zymogen</keyword>
<evidence type="ECO:0000256" key="2">
    <source>
        <dbReference type="ARBA" id="ARBA00022801"/>
    </source>
</evidence>
<proteinExistence type="inferred from homology"/>
<protein>
    <submittedName>
        <fullName evidence="6">Antibiotic transporter</fullName>
    </submittedName>
</protein>
<gene>
    <name evidence="6" type="ORF">EHYA_01792</name>
</gene>
<evidence type="ECO:0000256" key="4">
    <source>
        <dbReference type="SAM" id="MobiDB-lite"/>
    </source>
</evidence>
<feature type="transmembrane region" description="Helical" evidence="5">
    <location>
        <begin position="212"/>
        <end position="235"/>
    </location>
</feature>
<feature type="compositionally biased region" description="Low complexity" evidence="4">
    <location>
        <begin position="178"/>
        <end position="189"/>
    </location>
</feature>
<accession>A0A401YHQ3</accession>
<feature type="compositionally biased region" description="Pro residues" evidence="4">
    <location>
        <begin position="134"/>
        <end position="177"/>
    </location>
</feature>
<dbReference type="Gene3D" id="1.10.1400.10">
    <property type="match status" value="1"/>
</dbReference>
<dbReference type="Gene3D" id="3.60.20.10">
    <property type="entry name" value="Glutamine Phosphoribosylpyrophosphate, subunit 1, domain 1"/>
    <property type="match status" value="1"/>
</dbReference>
<dbReference type="InterPro" id="IPR043147">
    <property type="entry name" value="Penicillin_amidase_A-knob"/>
</dbReference>
<reference evidence="6 7" key="1">
    <citation type="submission" date="2018-12" db="EMBL/GenBank/DDBJ databases">
        <title>Draft genome sequence of Embleya hyalina NBRC 13850T.</title>
        <authorList>
            <person name="Komaki H."/>
            <person name="Hosoyama A."/>
            <person name="Kimura A."/>
            <person name="Ichikawa N."/>
            <person name="Tamura T."/>
        </authorList>
    </citation>
    <scope>NUCLEOTIDE SEQUENCE [LARGE SCALE GENOMIC DNA]</scope>
    <source>
        <strain evidence="6 7">NBRC 13850</strain>
    </source>
</reference>
<dbReference type="GO" id="GO:0017000">
    <property type="term" value="P:antibiotic biosynthetic process"/>
    <property type="evidence" value="ECO:0007669"/>
    <property type="project" value="InterPro"/>
</dbReference>
<feature type="region of interest" description="Disordered" evidence="4">
    <location>
        <begin position="1"/>
        <end position="206"/>
    </location>
</feature>
<dbReference type="PANTHER" id="PTHR34218:SF4">
    <property type="entry name" value="ACYL-HOMOSERINE LACTONE ACYLASE QUIP"/>
    <property type="match status" value="1"/>
</dbReference>
<evidence type="ECO:0000256" key="3">
    <source>
        <dbReference type="ARBA" id="ARBA00023145"/>
    </source>
</evidence>
<name>A0A401YHQ3_9ACTN</name>
<keyword evidence="7" id="KW-1185">Reference proteome</keyword>
<comment type="caution">
    <text evidence="6">The sequence shown here is derived from an EMBL/GenBank/DDBJ whole genome shotgun (WGS) entry which is preliminary data.</text>
</comment>
<keyword evidence="5" id="KW-0812">Transmembrane</keyword>
<keyword evidence="5" id="KW-1133">Transmembrane helix</keyword>
<evidence type="ECO:0000313" key="7">
    <source>
        <dbReference type="Proteomes" id="UP000286931"/>
    </source>
</evidence>
<dbReference type="InterPro" id="IPR043146">
    <property type="entry name" value="Penicillin_amidase_N_B-knob"/>
</dbReference>
<evidence type="ECO:0000256" key="5">
    <source>
        <dbReference type="SAM" id="Phobius"/>
    </source>
</evidence>
<dbReference type="RefSeq" id="WP_246126540.1">
    <property type="nucleotide sequence ID" value="NZ_BIFH01000015.1"/>
</dbReference>
<evidence type="ECO:0000256" key="1">
    <source>
        <dbReference type="ARBA" id="ARBA00006586"/>
    </source>
</evidence>
<dbReference type="PANTHER" id="PTHR34218">
    <property type="entry name" value="PEPTIDASE S45 PENICILLIN AMIDASE"/>
    <property type="match status" value="1"/>
</dbReference>
<dbReference type="InterPro" id="IPR029055">
    <property type="entry name" value="Ntn_hydrolases_N"/>
</dbReference>
<feature type="compositionally biased region" description="Pro residues" evidence="4">
    <location>
        <begin position="107"/>
        <end position="123"/>
    </location>
</feature>
<comment type="similarity">
    <text evidence="1">Belongs to the peptidase S45 family.</text>
</comment>
<keyword evidence="5" id="KW-0472">Membrane</keyword>
<sequence length="1089" mass="118679">MPPSKTPDPEQPPGGQDASSSGWDDWPTGEWPTSQWAAADPVAAQRRAEERAERERRAAPEPYDEPEPYAPQEPEQEPYVRPGVPQESAPRQDPYPAREPYAGQEPYAPPESSPLGEPYPPLEPYAEPAGTGSVPPPAAAPVPPAPRAAEPPPAVPAPIPAPASAPAPSAAPGPPAEPAAGAEAAEAAAGGTGKVKERSNTPKGPSKAWRRFRLTAIVFVVVLAIAAGGLGWWGWQLSRDSFPQTSGTARIAGLTGKVDVVRDAEGIPQVYADTSEDLFRGQGYVHAQDRFWEMDVRRHMTAGRLSEMFGSGQVDNDKFLRTLGWRKVAEQEYAALAPESQKFLQAYADGVNAYLKDHKGADASFEYALLGLVHDGYKAEPWTPVDSVAWLKAMAWDLRTNMQDEIDRALLSDKLTVNQIDELYPPYPYDTNMPIVRNGDIVKDGKTERFAQDAPPPAPSKNAQSALANLSESLSQLPSLFSEKSSGVGSNSWVVAGSRTTTGKPLLANDPHLSPSLPSVWYQMGLHCRAVGPQCQYDVSGYTFSGMPGVVIGHNQKISWGFTNLGADVTDLYLEKVQGDGVLYDSKWEPFKEVREETIKVAGGADRKITVRTTRHGPILTDASDASDDLKDVGKDAPIPDLSPQREDGYAVALRWTALDPGTSMDALFQLDRAQNWNDFRAALKNFDAPSQNAIYADVEGHIGYQAPGKIPLRRSGDGRWPVYGWDSKYDWLGTIPFESLPNVYDPPDGYIVTANNAVTSPAYPYLLTSDWGYGARSARIEEMITKAPGKIDPATMQKMQVDDVNPVAQFLVPALLAVRIDDPWVREAQDLLKDWNKRNDADSTAAAYFNAVWRQVLMLAFGDKMPFSVRADNDCASNADNTHVQCGDRDDSTAQPDGGDRWNEVVRTLLATPESPWWNISKNPGAITTRDGLLHKAMTEAKKDLTARLGKNIDTWSWGRLHTLTLRNQTLGTEGPGVVKWMLNRGPYGMSGGEGLVNATGWNAAQGYEVTTVPSMRMVVDMSDLDASRWINLTGASGHVWHDNYTDQTDLWRKGKTLPWAFTPAAVDKAAKHRLTLLPAGPAAPGKP</sequence>
<dbReference type="CDD" id="cd03747">
    <property type="entry name" value="Ntn_PGA_like"/>
    <property type="match status" value="1"/>
</dbReference>
<dbReference type="EMBL" id="BIFH01000015">
    <property type="protein sequence ID" value="GCD94134.1"/>
    <property type="molecule type" value="Genomic_DNA"/>
</dbReference>
<dbReference type="SUPFAM" id="SSF56235">
    <property type="entry name" value="N-terminal nucleophile aminohydrolases (Ntn hydrolases)"/>
    <property type="match status" value="1"/>
</dbReference>
<dbReference type="Gene3D" id="1.10.439.10">
    <property type="entry name" value="Penicillin Amidohydrolase, domain 1"/>
    <property type="match status" value="1"/>
</dbReference>